<evidence type="ECO:0000256" key="1">
    <source>
        <dbReference type="ARBA" id="ARBA00022737"/>
    </source>
</evidence>
<dbReference type="FunFam" id="1.10.10.440:FF:000003">
    <property type="entry name" value="Pre-mRNA processing factor 40 homolog A"/>
    <property type="match status" value="1"/>
</dbReference>
<evidence type="ECO:0000259" key="9">
    <source>
        <dbReference type="PROSITE" id="PS50020"/>
    </source>
</evidence>
<evidence type="ECO:0000256" key="5">
    <source>
        <dbReference type="ARBA" id="ARBA00075613"/>
    </source>
</evidence>
<dbReference type="InterPro" id="IPR039726">
    <property type="entry name" value="Prp40-like"/>
</dbReference>
<dbReference type="InterPro" id="IPR002713">
    <property type="entry name" value="FF_domain"/>
</dbReference>
<evidence type="ECO:0000256" key="3">
    <source>
        <dbReference type="ARBA" id="ARBA00063790"/>
    </source>
</evidence>
<feature type="compositionally biased region" description="Acidic residues" evidence="8">
    <location>
        <begin position="313"/>
        <end position="324"/>
    </location>
</feature>
<dbReference type="FunFam" id="1.10.10.440:FF:000002">
    <property type="entry name" value="pre-mRNA-processing factor 40 homolog A isoform X1"/>
    <property type="match status" value="1"/>
</dbReference>
<reference evidence="11" key="1">
    <citation type="submission" date="2012-11" db="EMBL/GenBank/DDBJ databases">
        <authorList>
            <person name="Lucero-Rivera Y.E."/>
            <person name="Tovar-Ramirez D."/>
        </authorList>
    </citation>
    <scope>NUCLEOTIDE SEQUENCE</scope>
    <source>
        <tissue evidence="11">Salivary gland</tissue>
    </source>
</reference>
<evidence type="ECO:0000313" key="11">
    <source>
        <dbReference type="EMBL" id="JAA62460.1"/>
    </source>
</evidence>
<dbReference type="SUPFAM" id="SSF81995">
    <property type="entry name" value="beta-sandwich domain of Sec23/24"/>
    <property type="match status" value="1"/>
</dbReference>
<dbReference type="PROSITE" id="PS51676">
    <property type="entry name" value="FF"/>
    <property type="match status" value="4"/>
</dbReference>
<feature type="compositionally biased region" description="Basic and acidic residues" evidence="8">
    <location>
        <begin position="325"/>
        <end position="336"/>
    </location>
</feature>
<feature type="compositionally biased region" description="Basic residues" evidence="8">
    <location>
        <begin position="787"/>
        <end position="797"/>
    </location>
</feature>
<comment type="function">
    <text evidence="2">May be involved in pre-mRNA splicing.</text>
</comment>
<evidence type="ECO:0000256" key="6">
    <source>
        <dbReference type="ARBA" id="ARBA00080326"/>
    </source>
</evidence>
<dbReference type="SUPFAM" id="SSF51045">
    <property type="entry name" value="WW domain"/>
    <property type="match status" value="2"/>
</dbReference>
<sequence length="911" mass="103517">IARLLCGCCEVHTSSHWSTQVAQTSKAIMDSPNVNSMPPMPPLMMPPAPPFGLTPPPMPPGFLPRPPMDGAGPMLLPPGMPMPPHYPPAYPLYPAMPPQVPPPPAAAAVPPAVLPAATSSPSQATSSPKPDTPAASTPPATPSAPADNAAPTPSAQQAPKSSSWTEHKAPDGRTYFYNHATKQSSWEKPDELKTHTELLLSQCPWKEYKSDTGRTYFHNVITKESRWTIPKELEELKATIASQGETSKEEDCVADIQLPSSAPAEPAAGAPGQPQQPQQAPAQAQPPQQPQQPQQQQPQQPLQQPPQQPQQGGEEEDKSSDEEENKDRPIEFKDKKEAIEAFKELLREKEVPSNASWEQALKLIANDPRYGTLRKLNEKKQAFNSYKVQKGKEEKEEQRLRAKKAKEDLEQFLQNNEKMSSNTRYRKADQMFGDVDVWKAVPERERKELFDDVLFFLAKKEKEESKILRKRNMQVLSDILDSMTSIMHSTTWQEAQHLLLDNPTFAEDAELLNMDKEDALIIFEDHIRQLEQEEEEEKERARRRLKRQQRKNREAFLTLLNELHEKGKLTSMSLWVELYSAIRADVRFTNMLGQPGSTPLDLFKFFVEDLKDRFHGEKKIIKEILREKNFVVEVNTVYDDFVTVISEDKRSATLDAGNVKLTYNSLLEKASAREKERLKEEARKQRKLENAFRAMLKGAMPSIDSGSSWDQDDDIQYDVRKQFEKEPAFINLSLESERMRIFKEYQLTLEEACSHHHSRSKKHSKKTKKNKKRSRSRSESDSDSSSRHRSSRKKKRSRSESDESESDSDYSARRRKRDRKKKRRSSASSDSESERREKKKSRRSPQPPPPAPAQPAAAAPAAATAGGRSRRSGSAREEGELDQKWTSDSDVSEEELEKRRRQLLKQLAQHN</sequence>
<keyword evidence="7" id="KW-0175">Coiled coil</keyword>
<evidence type="ECO:0000256" key="8">
    <source>
        <dbReference type="SAM" id="MobiDB-lite"/>
    </source>
</evidence>
<proteinExistence type="evidence at transcript level"/>
<feature type="domain" description="WW" evidence="9">
    <location>
        <begin position="204"/>
        <end position="232"/>
    </location>
</feature>
<dbReference type="GO" id="GO:0071004">
    <property type="term" value="C:U2-type prespliceosome"/>
    <property type="evidence" value="ECO:0007669"/>
    <property type="project" value="TreeGrafter"/>
</dbReference>
<dbReference type="CDD" id="cd00201">
    <property type="entry name" value="WW"/>
    <property type="match status" value="2"/>
</dbReference>
<dbReference type="Pfam" id="PF01846">
    <property type="entry name" value="FF"/>
    <property type="match status" value="3"/>
</dbReference>
<dbReference type="FunFam" id="2.20.70.10:FF:000050">
    <property type="entry name" value="pre-mRNA-processing factor 40 homolog B isoform X1"/>
    <property type="match status" value="1"/>
</dbReference>
<feature type="coiled-coil region" evidence="7">
    <location>
        <begin position="388"/>
        <end position="422"/>
    </location>
</feature>
<dbReference type="FunFam" id="1.10.10.440:FF:000016">
    <property type="entry name" value="pre-mRNA-processing factor 40 homolog B isoform X1"/>
    <property type="match status" value="1"/>
</dbReference>
<dbReference type="Pfam" id="PF25432">
    <property type="entry name" value="FF_PRPF40A"/>
    <property type="match status" value="1"/>
</dbReference>
<dbReference type="SMART" id="SM00441">
    <property type="entry name" value="FF"/>
    <property type="match status" value="4"/>
</dbReference>
<dbReference type="PANTHER" id="PTHR11864:SF0">
    <property type="entry name" value="PRP40 PRE-MRNA PROCESSING FACTOR 40 HOMOLOG A (YEAST)"/>
    <property type="match status" value="1"/>
</dbReference>
<feature type="region of interest" description="Disordered" evidence="8">
    <location>
        <begin position="240"/>
        <end position="336"/>
    </location>
</feature>
<dbReference type="InterPro" id="IPR001202">
    <property type="entry name" value="WW_dom"/>
</dbReference>
<dbReference type="Pfam" id="PF00397">
    <property type="entry name" value="WW"/>
    <property type="match status" value="2"/>
</dbReference>
<evidence type="ECO:0000259" key="10">
    <source>
        <dbReference type="PROSITE" id="PS51676"/>
    </source>
</evidence>
<dbReference type="FunFam" id="1.10.10.440:FF:000015">
    <property type="entry name" value="pre-mRNA-processing factor 40 homolog B isoform X2"/>
    <property type="match status" value="1"/>
</dbReference>
<keyword evidence="1" id="KW-0677">Repeat</keyword>
<organism evidence="11">
    <name type="scientific">Rhipicephalus pulchellus</name>
    <name type="common">Yellow backed tick</name>
    <name type="synonym">Dermacentor pulchellus</name>
    <dbReference type="NCBI Taxonomy" id="72859"/>
    <lineage>
        <taxon>Eukaryota</taxon>
        <taxon>Metazoa</taxon>
        <taxon>Ecdysozoa</taxon>
        <taxon>Arthropoda</taxon>
        <taxon>Chelicerata</taxon>
        <taxon>Arachnida</taxon>
        <taxon>Acari</taxon>
        <taxon>Parasitiformes</taxon>
        <taxon>Ixodida</taxon>
        <taxon>Ixodoidea</taxon>
        <taxon>Ixodidae</taxon>
        <taxon>Rhipicephalinae</taxon>
        <taxon>Rhipicephalus</taxon>
        <taxon>Rhipicephalus</taxon>
    </lineage>
</organism>
<dbReference type="GO" id="GO:0003723">
    <property type="term" value="F:RNA binding"/>
    <property type="evidence" value="ECO:0007669"/>
    <property type="project" value="TreeGrafter"/>
</dbReference>
<name>L7MEP1_RHIPC</name>
<feature type="domain" description="FF" evidence="10">
    <location>
        <begin position="469"/>
        <end position="529"/>
    </location>
</feature>
<feature type="coiled-coil region" evidence="7">
    <location>
        <begin position="513"/>
        <end position="558"/>
    </location>
</feature>
<dbReference type="Gene3D" id="1.10.10.440">
    <property type="entry name" value="FF domain"/>
    <property type="match status" value="5"/>
</dbReference>
<feature type="domain" description="FF" evidence="10">
    <location>
        <begin position="401"/>
        <end position="456"/>
    </location>
</feature>
<feature type="domain" description="FF" evidence="10">
    <location>
        <begin position="335"/>
        <end position="389"/>
    </location>
</feature>
<dbReference type="SUPFAM" id="SSF81698">
    <property type="entry name" value="FF domain"/>
    <property type="match status" value="5"/>
</dbReference>
<dbReference type="PROSITE" id="PS01159">
    <property type="entry name" value="WW_DOMAIN_1"/>
    <property type="match status" value="2"/>
</dbReference>
<dbReference type="PROSITE" id="PS50020">
    <property type="entry name" value="WW_DOMAIN_2"/>
    <property type="match status" value="2"/>
</dbReference>
<feature type="compositionally biased region" description="Low complexity" evidence="8">
    <location>
        <begin position="114"/>
        <end position="155"/>
    </location>
</feature>
<feature type="compositionally biased region" description="Low complexity" evidence="8">
    <location>
        <begin position="257"/>
        <end position="302"/>
    </location>
</feature>
<accession>L7MEP1</accession>
<dbReference type="AlphaFoldDB" id="L7MEP1"/>
<dbReference type="InterPro" id="IPR036517">
    <property type="entry name" value="FF_domain_sf"/>
</dbReference>
<dbReference type="FunFam" id="2.20.70.10:FF:000102">
    <property type="entry name" value="Pre-mRNA-processing factor 40 homolog B"/>
    <property type="match status" value="1"/>
</dbReference>
<feature type="compositionally biased region" description="Basic and acidic residues" evidence="8">
    <location>
        <begin position="874"/>
        <end position="887"/>
    </location>
</feature>
<dbReference type="GO" id="GO:0045292">
    <property type="term" value="P:mRNA cis splicing, via spliceosome"/>
    <property type="evidence" value="ECO:0007669"/>
    <property type="project" value="InterPro"/>
</dbReference>
<dbReference type="Gene3D" id="2.20.70.10">
    <property type="match status" value="2"/>
</dbReference>
<evidence type="ECO:0000256" key="7">
    <source>
        <dbReference type="SAM" id="Coils"/>
    </source>
</evidence>
<dbReference type="SMART" id="SM00456">
    <property type="entry name" value="WW"/>
    <property type="match status" value="2"/>
</dbReference>
<feature type="compositionally biased region" description="Basic residues" evidence="8">
    <location>
        <begin position="755"/>
        <end position="775"/>
    </location>
</feature>
<feature type="domain" description="WW" evidence="9">
    <location>
        <begin position="158"/>
        <end position="191"/>
    </location>
</feature>
<reference evidence="11" key="2">
    <citation type="journal article" date="2015" name="J. Proteomics">
        <title>Sexual differences in the sialomes of the zebra tick, Rhipicephalus pulchellus.</title>
        <authorList>
            <person name="Tan A.W."/>
            <person name="Francischetti I.M."/>
            <person name="Slovak M."/>
            <person name="Kini R.M."/>
            <person name="Ribeiro J.M."/>
        </authorList>
    </citation>
    <scope>NUCLEOTIDE SEQUENCE</scope>
    <source>
        <tissue evidence="11">Salivary gland</tissue>
    </source>
</reference>
<feature type="domain" description="FF" evidence="10">
    <location>
        <begin position="549"/>
        <end position="609"/>
    </location>
</feature>
<feature type="non-terminal residue" evidence="11">
    <location>
        <position position="1"/>
    </location>
</feature>
<dbReference type="PANTHER" id="PTHR11864">
    <property type="entry name" value="PRE-MRNA-PROCESSING PROTEIN PRP40"/>
    <property type="match status" value="1"/>
</dbReference>
<protein>
    <recommendedName>
        <fullName evidence="4">Pre-mRNA-processing factor 40 homolog B</fullName>
    </recommendedName>
    <alternativeName>
        <fullName evidence="5">Huntingtin yeast partner C</fullName>
    </alternativeName>
    <alternativeName>
        <fullName evidence="6">Huntingtin-interacting protein C</fullName>
    </alternativeName>
</protein>
<feature type="region of interest" description="Disordered" evidence="8">
    <location>
        <begin position="114"/>
        <end position="176"/>
    </location>
</feature>
<feature type="region of interest" description="Disordered" evidence="8">
    <location>
        <begin position="753"/>
        <end position="911"/>
    </location>
</feature>
<feature type="compositionally biased region" description="Low complexity" evidence="8">
    <location>
        <begin position="854"/>
        <end position="867"/>
    </location>
</feature>
<feature type="compositionally biased region" description="Basic and acidic residues" evidence="8">
    <location>
        <begin position="776"/>
        <end position="786"/>
    </location>
</feature>
<dbReference type="EMBL" id="GACK01002574">
    <property type="protein sequence ID" value="JAA62460.1"/>
    <property type="molecule type" value="mRNA"/>
</dbReference>
<dbReference type="InterPro" id="IPR036020">
    <property type="entry name" value="WW_dom_sf"/>
</dbReference>
<comment type="subunit">
    <text evidence="3">Interacts with the N-terminus of HD.</text>
</comment>
<evidence type="ECO:0000256" key="2">
    <source>
        <dbReference type="ARBA" id="ARBA00058987"/>
    </source>
</evidence>
<evidence type="ECO:0000256" key="4">
    <source>
        <dbReference type="ARBA" id="ARBA00072039"/>
    </source>
</evidence>
<feature type="compositionally biased region" description="Basic residues" evidence="8">
    <location>
        <begin position="813"/>
        <end position="825"/>
    </location>
</feature>
<dbReference type="GO" id="GO:0005685">
    <property type="term" value="C:U1 snRNP"/>
    <property type="evidence" value="ECO:0007669"/>
    <property type="project" value="TreeGrafter"/>
</dbReference>